<comment type="caution">
    <text evidence="1">The sequence shown here is derived from an EMBL/GenBank/DDBJ whole genome shotgun (WGS) entry which is preliminary data.</text>
</comment>
<reference evidence="1 2" key="1">
    <citation type="submission" date="2015-04" db="EMBL/GenBank/DDBJ databases">
        <title>Lasius niger genome sequencing.</title>
        <authorList>
            <person name="Konorov E.A."/>
            <person name="Nikitin M.A."/>
            <person name="Kirill M.V."/>
            <person name="Chang P."/>
        </authorList>
    </citation>
    <scope>NUCLEOTIDE SEQUENCE [LARGE SCALE GENOMIC DNA]</scope>
    <source>
        <tissue evidence="1">Whole</tissue>
    </source>
</reference>
<accession>A0A0J7MNG6</accession>
<sequence>MSVEEIEVESREDPWLGEVRQAITTENWESLSSTRVKAIKDELCTYNNIVLRGTRIVVPEKLKKRVLSIALEEHPGIVAMKDRLRSKVGGQESIKKIN</sequence>
<evidence type="ECO:0000313" key="1">
    <source>
        <dbReference type="EMBL" id="KMQ82135.1"/>
    </source>
</evidence>
<dbReference type="OrthoDB" id="7700397at2759"/>
<evidence type="ECO:0000313" key="2">
    <source>
        <dbReference type="Proteomes" id="UP000036403"/>
    </source>
</evidence>
<dbReference type="STRING" id="67767.A0A0J7MNG6"/>
<gene>
    <name evidence="1" type="ORF">RF55_24049</name>
</gene>
<dbReference type="PANTHER" id="PTHR37984">
    <property type="entry name" value="PROTEIN CBG26694"/>
    <property type="match status" value="1"/>
</dbReference>
<dbReference type="InterPro" id="IPR050951">
    <property type="entry name" value="Retrovirus_Pol_polyprotein"/>
</dbReference>
<name>A0A0J7MNG6_LASNI</name>
<dbReference type="PANTHER" id="PTHR37984:SF11">
    <property type="entry name" value="INTEGRASE CATALYTIC DOMAIN-CONTAINING PROTEIN"/>
    <property type="match status" value="1"/>
</dbReference>
<dbReference type="AlphaFoldDB" id="A0A0J7MNG6"/>
<keyword evidence="2" id="KW-1185">Reference proteome</keyword>
<dbReference type="PaxDb" id="67767-A0A0J7MNG6"/>
<dbReference type="EMBL" id="LBMM01028012">
    <property type="protein sequence ID" value="KMQ82135.1"/>
    <property type="molecule type" value="Genomic_DNA"/>
</dbReference>
<dbReference type="Proteomes" id="UP000036403">
    <property type="component" value="Unassembled WGS sequence"/>
</dbReference>
<protein>
    <submittedName>
        <fullName evidence="1">Uncharacterized protein</fullName>
    </submittedName>
</protein>
<organism evidence="1 2">
    <name type="scientific">Lasius niger</name>
    <name type="common">Black garden ant</name>
    <dbReference type="NCBI Taxonomy" id="67767"/>
    <lineage>
        <taxon>Eukaryota</taxon>
        <taxon>Metazoa</taxon>
        <taxon>Ecdysozoa</taxon>
        <taxon>Arthropoda</taxon>
        <taxon>Hexapoda</taxon>
        <taxon>Insecta</taxon>
        <taxon>Pterygota</taxon>
        <taxon>Neoptera</taxon>
        <taxon>Endopterygota</taxon>
        <taxon>Hymenoptera</taxon>
        <taxon>Apocrita</taxon>
        <taxon>Aculeata</taxon>
        <taxon>Formicoidea</taxon>
        <taxon>Formicidae</taxon>
        <taxon>Formicinae</taxon>
        <taxon>Lasius</taxon>
        <taxon>Lasius</taxon>
    </lineage>
</organism>
<proteinExistence type="predicted"/>